<protein>
    <recommendedName>
        <fullName evidence="3">Cystatin domain-containing protein</fullName>
    </recommendedName>
</protein>
<evidence type="ECO:0000313" key="1">
    <source>
        <dbReference type="EMBL" id="EYU20049.1"/>
    </source>
</evidence>
<sequence length="161" mass="18053">MPRSEVYRIEPGYDNFLAEYDPEDPFWASYGGKIVFNYRGKPDNPRQYYPRAMVKDAIRTYNQQNKKNYFLVDLIELAGHPITGFYFTAQFTAKDIDSDVVENFEAVIHEDISGVFTQTKVISVCIVPPPPPAPPAAEQGTTSDAEGATSHCCCCKSRNAV</sequence>
<dbReference type="AlphaFoldDB" id="A0A022PX15"/>
<reference evidence="1 2" key="1">
    <citation type="journal article" date="2013" name="Proc. Natl. Acad. Sci. U.S.A.">
        <title>Fine-scale variation in meiotic recombination in Mimulus inferred from population shotgun sequencing.</title>
        <authorList>
            <person name="Hellsten U."/>
            <person name="Wright K.M."/>
            <person name="Jenkins J."/>
            <person name="Shu S."/>
            <person name="Yuan Y."/>
            <person name="Wessler S.R."/>
            <person name="Schmutz J."/>
            <person name="Willis J.H."/>
            <person name="Rokhsar D.S."/>
        </authorList>
    </citation>
    <scope>NUCLEOTIDE SEQUENCE [LARGE SCALE GENOMIC DNA]</scope>
    <source>
        <strain evidence="2">cv. DUN x IM62</strain>
    </source>
</reference>
<dbReference type="EMBL" id="KI632289">
    <property type="protein sequence ID" value="EYU20049.1"/>
    <property type="molecule type" value="Genomic_DNA"/>
</dbReference>
<proteinExistence type="predicted"/>
<gene>
    <name evidence="1" type="ORF">MIMGU_mgv1a015333mg</name>
</gene>
<organism evidence="1 2">
    <name type="scientific">Erythranthe guttata</name>
    <name type="common">Yellow monkey flower</name>
    <name type="synonym">Mimulus guttatus</name>
    <dbReference type="NCBI Taxonomy" id="4155"/>
    <lineage>
        <taxon>Eukaryota</taxon>
        <taxon>Viridiplantae</taxon>
        <taxon>Streptophyta</taxon>
        <taxon>Embryophyta</taxon>
        <taxon>Tracheophyta</taxon>
        <taxon>Spermatophyta</taxon>
        <taxon>Magnoliopsida</taxon>
        <taxon>eudicotyledons</taxon>
        <taxon>Gunneridae</taxon>
        <taxon>Pentapetalae</taxon>
        <taxon>asterids</taxon>
        <taxon>lamiids</taxon>
        <taxon>Lamiales</taxon>
        <taxon>Phrymaceae</taxon>
        <taxon>Erythranthe</taxon>
    </lineage>
</organism>
<dbReference type="Proteomes" id="UP000030748">
    <property type="component" value="Unassembled WGS sequence"/>
</dbReference>
<name>A0A022PX15_ERYGU</name>
<accession>A0A022PX15</accession>
<keyword evidence="2" id="KW-1185">Reference proteome</keyword>
<evidence type="ECO:0000313" key="2">
    <source>
        <dbReference type="Proteomes" id="UP000030748"/>
    </source>
</evidence>
<evidence type="ECO:0008006" key="3">
    <source>
        <dbReference type="Google" id="ProtNLM"/>
    </source>
</evidence>